<gene>
    <name evidence="2" type="ORF">ACFFH4_04720</name>
</gene>
<name>A0ABV6NCZ4_9BACI</name>
<evidence type="ECO:0000313" key="2">
    <source>
        <dbReference type="EMBL" id="MFC0558349.1"/>
    </source>
</evidence>
<dbReference type="EMBL" id="JBHLTR010000004">
    <property type="protein sequence ID" value="MFC0558349.1"/>
    <property type="molecule type" value="Genomic_DNA"/>
</dbReference>
<dbReference type="InterPro" id="IPR011051">
    <property type="entry name" value="RmlC_Cupin_sf"/>
</dbReference>
<dbReference type="Pfam" id="PF12973">
    <property type="entry name" value="Cupin_7"/>
    <property type="match status" value="1"/>
</dbReference>
<organism evidence="2 3">
    <name type="scientific">Halalkalibacter alkalisediminis</name>
    <dbReference type="NCBI Taxonomy" id="935616"/>
    <lineage>
        <taxon>Bacteria</taxon>
        <taxon>Bacillati</taxon>
        <taxon>Bacillota</taxon>
        <taxon>Bacilli</taxon>
        <taxon>Bacillales</taxon>
        <taxon>Bacillaceae</taxon>
        <taxon>Halalkalibacter</taxon>
    </lineage>
</organism>
<dbReference type="InterPro" id="IPR025979">
    <property type="entry name" value="ChrR-like_cupin_dom"/>
</dbReference>
<dbReference type="SUPFAM" id="SSF51182">
    <property type="entry name" value="RmlC-like cupins"/>
    <property type="match status" value="1"/>
</dbReference>
<dbReference type="InterPro" id="IPR014710">
    <property type="entry name" value="RmlC-like_jellyroll"/>
</dbReference>
<sequence>MNPQNVKESRFVSADKEWKPLPFEGVSIKTLYKFEEGGSTVLIKMEPNSSFPLHDHPADEEVYVIEGECRVGKYSLVKGDYLFTSQHTIHAPFTREGCILLARTTEALKFLKQ</sequence>
<dbReference type="Proteomes" id="UP001589833">
    <property type="component" value="Unassembled WGS sequence"/>
</dbReference>
<proteinExistence type="predicted"/>
<feature type="domain" description="ChrR-like cupin" evidence="1">
    <location>
        <begin position="13"/>
        <end position="104"/>
    </location>
</feature>
<keyword evidence="3" id="KW-1185">Reference proteome</keyword>
<protein>
    <submittedName>
        <fullName evidence="2">Cupin domain-containing protein</fullName>
    </submittedName>
</protein>
<accession>A0ABV6NCZ4</accession>
<dbReference type="Gene3D" id="2.60.120.10">
    <property type="entry name" value="Jelly Rolls"/>
    <property type="match status" value="1"/>
</dbReference>
<dbReference type="RefSeq" id="WP_273840974.1">
    <property type="nucleotide sequence ID" value="NZ_JAQQWT010000003.1"/>
</dbReference>
<evidence type="ECO:0000259" key="1">
    <source>
        <dbReference type="Pfam" id="PF12973"/>
    </source>
</evidence>
<comment type="caution">
    <text evidence="2">The sequence shown here is derived from an EMBL/GenBank/DDBJ whole genome shotgun (WGS) entry which is preliminary data.</text>
</comment>
<evidence type="ECO:0000313" key="3">
    <source>
        <dbReference type="Proteomes" id="UP001589833"/>
    </source>
</evidence>
<reference evidence="2 3" key="1">
    <citation type="submission" date="2024-09" db="EMBL/GenBank/DDBJ databases">
        <authorList>
            <person name="Sun Q."/>
            <person name="Mori K."/>
        </authorList>
    </citation>
    <scope>NUCLEOTIDE SEQUENCE [LARGE SCALE GENOMIC DNA]</scope>
    <source>
        <strain evidence="2 3">NCAIM B.02301</strain>
    </source>
</reference>